<dbReference type="EMBL" id="JAKMXF010000332">
    <property type="protein sequence ID" value="KAI6648374.1"/>
    <property type="molecule type" value="Genomic_DNA"/>
</dbReference>
<protein>
    <submittedName>
        <fullName evidence="1">Uncharacterized protein</fullName>
    </submittedName>
</protein>
<dbReference type="Proteomes" id="UP001165289">
    <property type="component" value="Unassembled WGS sequence"/>
</dbReference>
<comment type="caution">
    <text evidence="1">The sequence shown here is derived from an EMBL/GenBank/DDBJ whole genome shotgun (WGS) entry which is preliminary data.</text>
</comment>
<proteinExistence type="predicted"/>
<accession>A0AAV7JHS7</accession>
<gene>
    <name evidence="1" type="ORF">LOD99_12183</name>
</gene>
<name>A0AAV7JHS7_9METZ</name>
<organism evidence="1 2">
    <name type="scientific">Oopsacas minuta</name>
    <dbReference type="NCBI Taxonomy" id="111878"/>
    <lineage>
        <taxon>Eukaryota</taxon>
        <taxon>Metazoa</taxon>
        <taxon>Porifera</taxon>
        <taxon>Hexactinellida</taxon>
        <taxon>Hexasterophora</taxon>
        <taxon>Lyssacinosida</taxon>
        <taxon>Leucopsacidae</taxon>
        <taxon>Oopsacas</taxon>
    </lineage>
</organism>
<evidence type="ECO:0000313" key="2">
    <source>
        <dbReference type="Proteomes" id="UP001165289"/>
    </source>
</evidence>
<evidence type="ECO:0000313" key="1">
    <source>
        <dbReference type="EMBL" id="KAI6648374.1"/>
    </source>
</evidence>
<dbReference type="AlphaFoldDB" id="A0AAV7JHS7"/>
<sequence>MLTEGGVGRQNTPVKGDMSSFRCLMKEIGWQILWNHNYLNSYITSSTCSPSTSYRCLSVFESFVHFFRSQYPNLLPSEKCMKTIESMLKALKEALRKDKHHRSKFTITVSRDRMSYSLMVLREWRLRGRAAEVKKHFPSVKGENTYLNESLFIKLRNYLLVEILLKNAQRSGIIEGTLIQEVLNAEGNANEHNLHYLYVEHHKTDYIQPAIIYLEAEVFNYQLIFVTVIIPKLPKLEYPSSGEDCHMF</sequence>
<reference evidence="1 2" key="1">
    <citation type="journal article" date="2023" name="BMC Biol.">
        <title>The compact genome of the sponge Oopsacas minuta (Hexactinellida) is lacking key metazoan core genes.</title>
        <authorList>
            <person name="Santini S."/>
            <person name="Schenkelaars Q."/>
            <person name="Jourda C."/>
            <person name="Duchesne M."/>
            <person name="Belahbib H."/>
            <person name="Rocher C."/>
            <person name="Selva M."/>
            <person name="Riesgo A."/>
            <person name="Vervoort M."/>
            <person name="Leys S.P."/>
            <person name="Kodjabachian L."/>
            <person name="Le Bivic A."/>
            <person name="Borchiellini C."/>
            <person name="Claverie J.M."/>
            <person name="Renard E."/>
        </authorList>
    </citation>
    <scope>NUCLEOTIDE SEQUENCE [LARGE SCALE GENOMIC DNA]</scope>
    <source>
        <strain evidence="1">SPO-2</strain>
    </source>
</reference>
<keyword evidence="2" id="KW-1185">Reference proteome</keyword>